<dbReference type="RefSeq" id="WP_073106562.1">
    <property type="nucleotide sequence ID" value="NZ_FQXE01000012.1"/>
</dbReference>
<reference evidence="3 4" key="1">
    <citation type="submission" date="2016-11" db="EMBL/GenBank/DDBJ databases">
        <authorList>
            <person name="Jaros S."/>
            <person name="Januszkiewicz K."/>
            <person name="Wedrychowicz H."/>
        </authorList>
    </citation>
    <scope>NUCLEOTIDE SEQUENCE [LARGE SCALE GENOMIC DNA]</scope>
    <source>
        <strain evidence="3 4">CGMCC 1.10190</strain>
    </source>
</reference>
<dbReference type="PANTHER" id="PTHR30273">
    <property type="entry name" value="PERIPLASMIC SIGNAL SENSOR AND SIGMA FACTOR ACTIVATOR FECR-RELATED"/>
    <property type="match status" value="1"/>
</dbReference>
<dbReference type="InterPro" id="IPR012373">
    <property type="entry name" value="Ferrdict_sens_TM"/>
</dbReference>
<evidence type="ECO:0000259" key="2">
    <source>
        <dbReference type="Pfam" id="PF16220"/>
    </source>
</evidence>
<dbReference type="EMBL" id="FQXE01000012">
    <property type="protein sequence ID" value="SHI19862.1"/>
    <property type="molecule type" value="Genomic_DNA"/>
</dbReference>
<dbReference type="GO" id="GO:0016989">
    <property type="term" value="F:sigma factor antagonist activity"/>
    <property type="evidence" value="ECO:0007669"/>
    <property type="project" value="TreeGrafter"/>
</dbReference>
<dbReference type="InterPro" id="IPR006311">
    <property type="entry name" value="TAT_signal"/>
</dbReference>
<organism evidence="3 4">
    <name type="scientific">Pollutimonas bauzanensis</name>
    <dbReference type="NCBI Taxonomy" id="658167"/>
    <lineage>
        <taxon>Bacteria</taxon>
        <taxon>Pseudomonadati</taxon>
        <taxon>Pseudomonadota</taxon>
        <taxon>Betaproteobacteria</taxon>
        <taxon>Burkholderiales</taxon>
        <taxon>Alcaligenaceae</taxon>
        <taxon>Pollutimonas</taxon>
    </lineage>
</organism>
<name>A0A1M5Z6J1_9BURK</name>
<dbReference type="PROSITE" id="PS51318">
    <property type="entry name" value="TAT"/>
    <property type="match status" value="1"/>
</dbReference>
<dbReference type="AlphaFoldDB" id="A0A1M5Z6J1"/>
<feature type="domain" description="FecR N-terminal" evidence="2">
    <location>
        <begin position="14"/>
        <end position="53"/>
    </location>
</feature>
<feature type="domain" description="FecR protein" evidence="1">
    <location>
        <begin position="121"/>
        <end position="213"/>
    </location>
</feature>
<dbReference type="OrthoDB" id="8617634at2"/>
<dbReference type="STRING" id="658167.SAMN04488135_112168"/>
<evidence type="ECO:0000313" key="3">
    <source>
        <dbReference type="EMBL" id="SHI19862.1"/>
    </source>
</evidence>
<dbReference type="Pfam" id="PF16220">
    <property type="entry name" value="DUF4880"/>
    <property type="match status" value="1"/>
</dbReference>
<dbReference type="Gene3D" id="2.60.120.1440">
    <property type="match status" value="1"/>
</dbReference>
<dbReference type="InterPro" id="IPR032623">
    <property type="entry name" value="FecR_N"/>
</dbReference>
<dbReference type="Pfam" id="PF04773">
    <property type="entry name" value="FecR"/>
    <property type="match status" value="1"/>
</dbReference>
<proteinExistence type="predicted"/>
<evidence type="ECO:0000313" key="4">
    <source>
        <dbReference type="Proteomes" id="UP000184226"/>
    </source>
</evidence>
<dbReference type="PANTHER" id="PTHR30273:SF2">
    <property type="entry name" value="PROTEIN FECR"/>
    <property type="match status" value="1"/>
</dbReference>
<gene>
    <name evidence="3" type="ORF">SAMN04488135_112168</name>
</gene>
<accession>A0A1M5Z6J1</accession>
<dbReference type="Gene3D" id="3.55.50.30">
    <property type="match status" value="1"/>
</dbReference>
<evidence type="ECO:0000259" key="1">
    <source>
        <dbReference type="Pfam" id="PF04773"/>
    </source>
</evidence>
<protein>
    <submittedName>
        <fullName evidence="3">FecR family protein</fullName>
    </submittedName>
</protein>
<keyword evidence="4" id="KW-1185">Reference proteome</keyword>
<dbReference type="Proteomes" id="UP000184226">
    <property type="component" value="Unassembled WGS sequence"/>
</dbReference>
<dbReference type="PIRSF" id="PIRSF018266">
    <property type="entry name" value="FecR"/>
    <property type="match status" value="1"/>
</dbReference>
<dbReference type="InterPro" id="IPR006860">
    <property type="entry name" value="FecR"/>
</dbReference>
<sequence>MNDNTPHLPNDPREAAAYWFARVHSGRFTLAEKQQFGQWREADSRHEHEYRAIDEIWQAASLIAEDELRELLEAPQSHGGSRPRLSRRQWIAGGAAACAAALVAGVGLPRALTGSPSFEAEYATVAGEQRSETLPDGSVLELNTRSRIVVRYYDDQRRVELLEGEVMFSVAHNARQPFLVDAGPASVRVTGTQFNVRRDAAQVDVAVQSGSVEVTSGQWWNRHTATLTASQRTHVQPGELAAVEDTDIAALTAWRQGKVVFKEQPLERVIHEMNRYLASPIRLADSRLKGLSMTGVFNIRDADSFLQALRTTLPVAVRLRADGGADLALLR</sequence>